<reference evidence="11 12" key="1">
    <citation type="submission" date="2024-08" db="EMBL/GenBank/DDBJ databases">
        <title>Gnathostoma spinigerum genome.</title>
        <authorList>
            <person name="Gonzalez-Bertolin B."/>
            <person name="Monzon S."/>
            <person name="Zaballos A."/>
            <person name="Jimenez P."/>
            <person name="Dekumyoy P."/>
            <person name="Varona S."/>
            <person name="Cuesta I."/>
            <person name="Sumanam S."/>
            <person name="Adisakwattana P."/>
            <person name="Gasser R.B."/>
            <person name="Hernandez-Gonzalez A."/>
            <person name="Young N.D."/>
            <person name="Perteguer M.J."/>
        </authorList>
    </citation>
    <scope>NUCLEOTIDE SEQUENCE [LARGE SCALE GENOMIC DNA]</scope>
    <source>
        <strain evidence="11">AL3</strain>
        <tissue evidence="11">Liver</tissue>
    </source>
</reference>
<dbReference type="InterPro" id="IPR014782">
    <property type="entry name" value="Peptidase_M1_dom"/>
</dbReference>
<dbReference type="GO" id="GO:0046872">
    <property type="term" value="F:metal ion binding"/>
    <property type="evidence" value="ECO:0007669"/>
    <property type="project" value="UniProtKB-KW"/>
</dbReference>
<evidence type="ECO:0000259" key="10">
    <source>
        <dbReference type="Pfam" id="PF17900"/>
    </source>
</evidence>
<comment type="similarity">
    <text evidence="2">Belongs to the peptidase M1 family.</text>
</comment>
<dbReference type="PRINTS" id="PR00756">
    <property type="entry name" value="ALADIPTASE"/>
</dbReference>
<feature type="domain" description="Aminopeptidase N-like N-terminal" evidence="10">
    <location>
        <begin position="49"/>
        <end position="241"/>
    </location>
</feature>
<gene>
    <name evidence="11" type="ORF">AB6A40_000826</name>
</gene>
<keyword evidence="3" id="KW-0645">Protease</keyword>
<evidence type="ECO:0000313" key="11">
    <source>
        <dbReference type="EMBL" id="MFH4974117.1"/>
    </source>
</evidence>
<dbReference type="Gene3D" id="1.25.50.20">
    <property type="match status" value="1"/>
</dbReference>
<evidence type="ECO:0000259" key="9">
    <source>
        <dbReference type="Pfam" id="PF01433"/>
    </source>
</evidence>
<dbReference type="EMBL" id="JBGFUD010000258">
    <property type="protein sequence ID" value="MFH4974117.1"/>
    <property type="molecule type" value="Genomic_DNA"/>
</dbReference>
<dbReference type="InterPro" id="IPR050344">
    <property type="entry name" value="Peptidase_M1_aminopeptidases"/>
</dbReference>
<name>A0ABD6EBQ9_9BILA</name>
<dbReference type="GO" id="GO:0006508">
    <property type="term" value="P:proteolysis"/>
    <property type="evidence" value="ECO:0007669"/>
    <property type="project" value="UniProtKB-KW"/>
</dbReference>
<evidence type="ECO:0000256" key="3">
    <source>
        <dbReference type="ARBA" id="ARBA00022670"/>
    </source>
</evidence>
<keyword evidence="5" id="KW-0378">Hydrolase</keyword>
<evidence type="ECO:0008006" key="13">
    <source>
        <dbReference type="Google" id="ProtNLM"/>
    </source>
</evidence>
<dbReference type="SUPFAM" id="SSF55486">
    <property type="entry name" value="Metalloproteases ('zincins'), catalytic domain"/>
    <property type="match status" value="1"/>
</dbReference>
<evidence type="ECO:0000256" key="6">
    <source>
        <dbReference type="ARBA" id="ARBA00022833"/>
    </source>
</evidence>
<evidence type="ECO:0000256" key="8">
    <source>
        <dbReference type="SAM" id="SignalP"/>
    </source>
</evidence>
<accession>A0ABD6EBQ9</accession>
<dbReference type="PANTHER" id="PTHR11533">
    <property type="entry name" value="PROTEASE M1 ZINC METALLOPROTEASE"/>
    <property type="match status" value="1"/>
</dbReference>
<evidence type="ECO:0000313" key="12">
    <source>
        <dbReference type="Proteomes" id="UP001608902"/>
    </source>
</evidence>
<feature type="chain" id="PRO_5044854772" description="Aminopeptidase" evidence="8">
    <location>
        <begin position="28"/>
        <end position="931"/>
    </location>
</feature>
<keyword evidence="8" id="KW-0732">Signal</keyword>
<comment type="caution">
    <text evidence="11">The sequence shown here is derived from an EMBL/GenBank/DDBJ whole genome shotgun (WGS) entry which is preliminary data.</text>
</comment>
<feature type="signal peptide" evidence="8">
    <location>
        <begin position="1"/>
        <end position="27"/>
    </location>
</feature>
<evidence type="ECO:0000256" key="2">
    <source>
        <dbReference type="ARBA" id="ARBA00010136"/>
    </source>
</evidence>
<evidence type="ECO:0000256" key="4">
    <source>
        <dbReference type="ARBA" id="ARBA00022723"/>
    </source>
</evidence>
<feature type="domain" description="Peptidase M1 membrane alanine aminopeptidase" evidence="9">
    <location>
        <begin position="279"/>
        <end position="474"/>
    </location>
</feature>
<keyword evidence="12" id="KW-1185">Reference proteome</keyword>
<organism evidence="11 12">
    <name type="scientific">Gnathostoma spinigerum</name>
    <dbReference type="NCBI Taxonomy" id="75299"/>
    <lineage>
        <taxon>Eukaryota</taxon>
        <taxon>Metazoa</taxon>
        <taxon>Ecdysozoa</taxon>
        <taxon>Nematoda</taxon>
        <taxon>Chromadorea</taxon>
        <taxon>Rhabditida</taxon>
        <taxon>Spirurina</taxon>
        <taxon>Gnathostomatomorpha</taxon>
        <taxon>Gnathostomatoidea</taxon>
        <taxon>Gnathostomatidae</taxon>
        <taxon>Gnathostoma</taxon>
    </lineage>
</organism>
<dbReference type="Gene3D" id="1.10.390.10">
    <property type="entry name" value="Neutral Protease Domain 2"/>
    <property type="match status" value="1"/>
</dbReference>
<dbReference type="InterPro" id="IPR042097">
    <property type="entry name" value="Aminopeptidase_N-like_N_sf"/>
</dbReference>
<dbReference type="Proteomes" id="UP001608902">
    <property type="component" value="Unassembled WGS sequence"/>
</dbReference>
<proteinExistence type="inferred from homology"/>
<dbReference type="InterPro" id="IPR045357">
    <property type="entry name" value="Aminopeptidase_N-like_N"/>
</dbReference>
<keyword evidence="7" id="KW-0482">Metalloprotease</keyword>
<keyword evidence="4" id="KW-0479">Metal-binding</keyword>
<comment type="cofactor">
    <cofactor evidence="1">
        <name>Zn(2+)</name>
        <dbReference type="ChEBI" id="CHEBI:29105"/>
    </cofactor>
</comment>
<protein>
    <recommendedName>
        <fullName evidence="13">Aminopeptidase</fullName>
    </recommendedName>
</protein>
<dbReference type="Pfam" id="PF17900">
    <property type="entry name" value="Peptidase_M1_N"/>
    <property type="match status" value="1"/>
</dbReference>
<dbReference type="InterPro" id="IPR027268">
    <property type="entry name" value="Peptidase_M4/M1_CTD_sf"/>
</dbReference>
<dbReference type="SUPFAM" id="SSF63737">
    <property type="entry name" value="Leukotriene A4 hydrolase N-terminal domain"/>
    <property type="match status" value="1"/>
</dbReference>
<dbReference type="PANTHER" id="PTHR11533:SF293">
    <property type="entry name" value="AMINOPEPTIDASE-2-RELATED"/>
    <property type="match status" value="1"/>
</dbReference>
<evidence type="ECO:0000256" key="7">
    <source>
        <dbReference type="ARBA" id="ARBA00023049"/>
    </source>
</evidence>
<dbReference type="InterPro" id="IPR001930">
    <property type="entry name" value="Peptidase_M1"/>
</dbReference>
<dbReference type="GO" id="GO:0008237">
    <property type="term" value="F:metallopeptidase activity"/>
    <property type="evidence" value="ECO:0007669"/>
    <property type="project" value="UniProtKB-KW"/>
</dbReference>
<dbReference type="Gene3D" id="2.60.40.1730">
    <property type="entry name" value="tricorn interacting facor f3 domain"/>
    <property type="match status" value="1"/>
</dbReference>
<dbReference type="AlphaFoldDB" id="A0ABD6EBQ9"/>
<evidence type="ECO:0000256" key="5">
    <source>
        <dbReference type="ARBA" id="ARBA00022801"/>
    </source>
</evidence>
<sequence>MSRYDTFLTKLSAIVITCFVLSPPSAALDEDSPDCVKSLDCQLSHPIRPEEYDVSLKLFIPSNFTKISKEQEFTFEGEVSVYFYVTRNTSSLTFHASKLQFTSVKISCGGVPSFSDAIFTYDSKIVTVQLAEEVAAHSRCSIKFSYTASMNGSDDRGLVKQLINKRSKLWMVHTEYKFGTAMPRTLFPCIDENSYKAKFSLTLTYPTLMVAIASTPLKQLLHKSNLWTQSIFEKTDKIPTFGISFAVGYFKEISSEVTPKRKISVWVPTRTIATFSNSNATLAYIDKLEKYLGVDYPSHDLHIVGLPDYYDSDFICSSRRTPTMGIVFVSHSSLNSLETVGMAITRGWFGVLTTPKRWDDGFITEGFATYFSFLGEQLSKHGEVGDMRELFLGESLLFDLQLSSSSLMRHRIIEAEPSCLTREMGLQSALILQMVQRLVGEKIFRHSIQKFLREHLNDVVTHDQLYDLFTESMRMAGVKDWCGNPLNAATLLSSWLTQLGYPDVLLLSAADGGSVVLSQTTLLEEDRNSTWPIPIFLENKSVKWIPPGNSKCAVNRRLTLRGKERKMLRPSSLPYAVFVYDDYERNRIIKMFSPDSVEKLSEADKLAFLIHHLRCESNFCASPQLVRRVDTVKVVTKAIEFSNSNLMLFMAKRTFSVLRTLFIESAISNFWQHFGNSLFGRKWGNSSLEANSSRTSYVETLLGYAIDFDVSGVRLQSFELFKSAYEQCNSNMTERCELFPLSFDISSNILCGAVKYNPSYVFPRLLAIAKNLRQKLPDSLDKQESLYYGLSCVENEAMLTEYIREITEILGDTYKLSQLSYAPLLFLESNRLGGDVMASYLDTNMLDIVKKSLLRFYGPSMVQNWNSPERSDQLSMIVRQLKSLEVDELMREELEWDIFLMERTVKRNEEERKLHLDSLGSYMFWWLHSSE</sequence>
<evidence type="ECO:0000256" key="1">
    <source>
        <dbReference type="ARBA" id="ARBA00001947"/>
    </source>
</evidence>
<dbReference type="Pfam" id="PF01433">
    <property type="entry name" value="Peptidase_M1"/>
    <property type="match status" value="1"/>
</dbReference>
<keyword evidence="6" id="KW-0862">Zinc</keyword>